<evidence type="ECO:0000313" key="2">
    <source>
        <dbReference type="Proteomes" id="UP000759529"/>
    </source>
</evidence>
<dbReference type="RefSeq" id="WP_187656880.1">
    <property type="nucleotide sequence ID" value="NZ_JACSOD020000492.1"/>
</dbReference>
<comment type="caution">
    <text evidence="1">The sequence shown here is derived from an EMBL/GenBank/DDBJ whole genome shotgun (WGS) entry which is preliminary data.</text>
</comment>
<dbReference type="EMBL" id="JACSOD020000492">
    <property type="protein sequence ID" value="MBM6499883.1"/>
    <property type="molecule type" value="Genomic_DNA"/>
</dbReference>
<evidence type="ECO:0008006" key="3">
    <source>
        <dbReference type="Google" id="ProtNLM"/>
    </source>
</evidence>
<organism evidence="1 2">
    <name type="scientific">Flavobacterium macrobrachii</name>
    <dbReference type="NCBI Taxonomy" id="591204"/>
    <lineage>
        <taxon>Bacteria</taxon>
        <taxon>Pseudomonadati</taxon>
        <taxon>Bacteroidota</taxon>
        <taxon>Flavobacteriia</taxon>
        <taxon>Flavobacteriales</taxon>
        <taxon>Flavobacteriaceae</taxon>
        <taxon>Flavobacterium</taxon>
    </lineage>
</organism>
<accession>A0ABS2CY46</accession>
<protein>
    <recommendedName>
        <fullName evidence="3">Lipoprotein</fullName>
    </recommendedName>
</protein>
<name>A0ABS2CY46_9FLAO</name>
<sequence length="170" mass="18576">MKKSILLFTFAITVILGCSSSDDDNCTKTIVIPSRTIITPSGSTFIPESSLLVPCDYVITPIQEQLPLQNFSYEVLNFVYTPDTGNNTSRLKFDIKLNNLNNFSINGFAYITLNVDGTVSSSGLLNGATSSCSQISPNSSCIFSYDKEISLELGLVQSIQLVDVKYYLAN</sequence>
<dbReference type="Proteomes" id="UP000759529">
    <property type="component" value="Unassembled WGS sequence"/>
</dbReference>
<gene>
    <name evidence="1" type="ORF">H9X54_011310</name>
</gene>
<keyword evidence="2" id="KW-1185">Reference proteome</keyword>
<proteinExistence type="predicted"/>
<evidence type="ECO:0000313" key="1">
    <source>
        <dbReference type="EMBL" id="MBM6499883.1"/>
    </source>
</evidence>
<reference evidence="1 2" key="1">
    <citation type="submission" date="2021-02" db="EMBL/GenBank/DDBJ databases">
        <authorList>
            <person name="Jung H.S."/>
            <person name="Chun B.H."/>
            <person name="Jeon C.O."/>
        </authorList>
    </citation>
    <scope>NUCLEOTIDE SEQUENCE [LARGE SCALE GENOMIC DNA]</scope>
    <source>
        <strain evidence="1 2">LMG 25203</strain>
    </source>
</reference>
<dbReference type="PROSITE" id="PS51257">
    <property type="entry name" value="PROKAR_LIPOPROTEIN"/>
    <property type="match status" value="1"/>
</dbReference>